<dbReference type="Proteomes" id="UP000887575">
    <property type="component" value="Unassembled WGS sequence"/>
</dbReference>
<keyword evidence="1" id="KW-1185">Reference proteome</keyword>
<protein>
    <submittedName>
        <fullName evidence="2">Uncharacterized protein</fullName>
    </submittedName>
</protein>
<dbReference type="AlphaFoldDB" id="A0AAF3EX86"/>
<name>A0AAF3EX86_9BILA</name>
<evidence type="ECO:0000313" key="2">
    <source>
        <dbReference type="WBParaSite" id="MBELARI_LOCUS18818"/>
    </source>
</evidence>
<accession>A0AAF3EX86</accession>
<reference evidence="2" key="1">
    <citation type="submission" date="2024-02" db="UniProtKB">
        <authorList>
            <consortium name="WormBaseParasite"/>
        </authorList>
    </citation>
    <scope>IDENTIFICATION</scope>
</reference>
<evidence type="ECO:0000313" key="1">
    <source>
        <dbReference type="Proteomes" id="UP000887575"/>
    </source>
</evidence>
<dbReference type="WBParaSite" id="MBELARI_LOCUS18818">
    <property type="protein sequence ID" value="MBELARI_LOCUS18818"/>
    <property type="gene ID" value="MBELARI_LOCUS18818"/>
</dbReference>
<sequence length="359" mass="42816">MEKLVCYPYLKELIFGCVQFEPIKRIKALHALADVTMHKKLLYERIQEKLAFMPKKDEKETLLKLPQPPKFQEDEIRTDHFDWDQEDLGLADYLSQLVTRECDVERKMMKKKLIDRESKADLSLFTIVQFWLTISLYSKYFHIDFGELYPCKRRYRKHGQKQTEKRTPVKWWDRLPYYTPHEAATSSEMIKCFVSPQVYKAISTSATPEDILSKCGDVLHRLFAPALKTMKEKLRGWSSESQGQDLPAKGYIFEIAFPPQYFCEHRPRHDPHKIMHPSWRVPRLSITCHSCCDEHFPEYVELYFELVDLFFKIRDLDDLSQFVRAVTQITYLRKLCEMAPTSKTFLFKKVQKKENRAWF</sequence>
<proteinExistence type="predicted"/>
<organism evidence="1 2">
    <name type="scientific">Mesorhabditis belari</name>
    <dbReference type="NCBI Taxonomy" id="2138241"/>
    <lineage>
        <taxon>Eukaryota</taxon>
        <taxon>Metazoa</taxon>
        <taxon>Ecdysozoa</taxon>
        <taxon>Nematoda</taxon>
        <taxon>Chromadorea</taxon>
        <taxon>Rhabditida</taxon>
        <taxon>Rhabditina</taxon>
        <taxon>Rhabditomorpha</taxon>
        <taxon>Rhabditoidea</taxon>
        <taxon>Rhabditidae</taxon>
        <taxon>Mesorhabditinae</taxon>
        <taxon>Mesorhabditis</taxon>
    </lineage>
</organism>